<organism evidence="3 4">
    <name type="scientific">Capillimicrobium parvum</name>
    <dbReference type="NCBI Taxonomy" id="2884022"/>
    <lineage>
        <taxon>Bacteria</taxon>
        <taxon>Bacillati</taxon>
        <taxon>Actinomycetota</taxon>
        <taxon>Thermoleophilia</taxon>
        <taxon>Solirubrobacterales</taxon>
        <taxon>Capillimicrobiaceae</taxon>
        <taxon>Capillimicrobium</taxon>
    </lineage>
</organism>
<keyword evidence="1" id="KW-0812">Transmembrane</keyword>
<keyword evidence="1" id="KW-0472">Membrane</keyword>
<evidence type="ECO:0000259" key="2">
    <source>
        <dbReference type="Pfam" id="PF23636"/>
    </source>
</evidence>
<dbReference type="RefSeq" id="WP_259312181.1">
    <property type="nucleotide sequence ID" value="NZ_CP087164.1"/>
</dbReference>
<keyword evidence="1" id="KW-1133">Transmembrane helix</keyword>
<dbReference type="KEGG" id="sbae:DSM104329_04574"/>
<evidence type="ECO:0000256" key="1">
    <source>
        <dbReference type="SAM" id="Phobius"/>
    </source>
</evidence>
<feature type="transmembrane region" description="Helical" evidence="1">
    <location>
        <begin position="63"/>
        <end position="82"/>
    </location>
</feature>
<accession>A0A9E6Y2C8</accession>
<dbReference type="Proteomes" id="UP001162834">
    <property type="component" value="Chromosome"/>
</dbReference>
<feature type="domain" description="DUF7144" evidence="2">
    <location>
        <begin position="20"/>
        <end position="131"/>
    </location>
</feature>
<dbReference type="EMBL" id="CP087164">
    <property type="protein sequence ID" value="UGS38151.1"/>
    <property type="molecule type" value="Genomic_DNA"/>
</dbReference>
<dbReference type="InterPro" id="IPR055568">
    <property type="entry name" value="DUF7144"/>
</dbReference>
<feature type="transmembrane region" description="Helical" evidence="1">
    <location>
        <begin position="112"/>
        <end position="129"/>
    </location>
</feature>
<feature type="transmembrane region" description="Helical" evidence="1">
    <location>
        <begin position="21"/>
        <end position="43"/>
    </location>
</feature>
<protein>
    <recommendedName>
        <fullName evidence="2">DUF7144 domain-containing protein</fullName>
    </recommendedName>
</protein>
<reference evidence="3" key="1">
    <citation type="journal article" date="2022" name="Int. J. Syst. Evol. Microbiol.">
        <title>Pseudomonas aegrilactucae sp. nov. and Pseudomonas morbosilactucae sp. nov., pathogens causing bacterial rot of lettuce in Japan.</title>
        <authorList>
            <person name="Sawada H."/>
            <person name="Fujikawa T."/>
            <person name="Satou M."/>
        </authorList>
    </citation>
    <scope>NUCLEOTIDE SEQUENCE</scope>
    <source>
        <strain evidence="3">0166_1</strain>
    </source>
</reference>
<sequence length="136" mass="15186">MSDMSARRDPPVSGWARGGTIFAACILTLIGLFELIAGLVAIIDDNFYVVTRHYTFDLDTTAWGWIHLIIGILLLLTAFGLFTRQEWAAVAGVFFAGLSALANFFFIPYYPLWSIVIIALNVWVIWAITRPGAMRE</sequence>
<dbReference type="AlphaFoldDB" id="A0A9E6Y2C8"/>
<keyword evidence="4" id="KW-1185">Reference proteome</keyword>
<evidence type="ECO:0000313" key="4">
    <source>
        <dbReference type="Proteomes" id="UP001162834"/>
    </source>
</evidence>
<proteinExistence type="predicted"/>
<gene>
    <name evidence="3" type="ORF">DSM104329_04574</name>
</gene>
<feature type="transmembrane region" description="Helical" evidence="1">
    <location>
        <begin position="87"/>
        <end position="106"/>
    </location>
</feature>
<dbReference type="Pfam" id="PF23636">
    <property type="entry name" value="DUF7144"/>
    <property type="match status" value="1"/>
</dbReference>
<name>A0A9E6Y2C8_9ACTN</name>
<evidence type="ECO:0000313" key="3">
    <source>
        <dbReference type="EMBL" id="UGS38151.1"/>
    </source>
</evidence>